<evidence type="ECO:0000256" key="11">
    <source>
        <dbReference type="ARBA" id="ARBA00023136"/>
    </source>
</evidence>
<comment type="cofactor">
    <cofactor evidence="1">
        <name>heme b</name>
        <dbReference type="ChEBI" id="CHEBI:60344"/>
    </cofactor>
</comment>
<keyword evidence="3" id="KW-0813">Transport</keyword>
<dbReference type="GO" id="GO:0046872">
    <property type="term" value="F:metal ion binding"/>
    <property type="evidence" value="ECO:0007669"/>
    <property type="project" value="UniProtKB-KW"/>
</dbReference>
<evidence type="ECO:0000256" key="8">
    <source>
        <dbReference type="ARBA" id="ARBA00022982"/>
    </source>
</evidence>
<sequence length="134" mass="14498">MIALVPIQKYVNVLHLHTGQGIAHTHVEKLLSKTVHYLLLIGTVLMPISGFMMSALGGHGVDFFGMELVARNPNPMNPQEVIALNGSLAQIGHTLHYLAGYTLIAAVVLHVIGALKHHVIDKDGTLRRMLGAEV</sequence>
<evidence type="ECO:0000313" key="15">
    <source>
        <dbReference type="EMBL" id="OAD18775.1"/>
    </source>
</evidence>
<evidence type="ECO:0000256" key="7">
    <source>
        <dbReference type="ARBA" id="ARBA00022723"/>
    </source>
</evidence>
<keyword evidence="5" id="KW-0349">Heme</keyword>
<name>A0A176RSQ3_9GAMM</name>
<dbReference type="GO" id="GO:0022904">
    <property type="term" value="P:respiratory electron transport chain"/>
    <property type="evidence" value="ECO:0007669"/>
    <property type="project" value="InterPro"/>
</dbReference>
<dbReference type="InterPro" id="IPR052168">
    <property type="entry name" value="Cytochrome_b561_oxidase"/>
</dbReference>
<feature type="transmembrane region" description="Helical" evidence="13">
    <location>
        <begin position="37"/>
        <end position="56"/>
    </location>
</feature>
<dbReference type="EMBL" id="LUTY01003091">
    <property type="protein sequence ID" value="OAD18775.1"/>
    <property type="molecule type" value="Genomic_DNA"/>
</dbReference>
<dbReference type="SUPFAM" id="SSF81342">
    <property type="entry name" value="Transmembrane di-heme cytochromes"/>
    <property type="match status" value="1"/>
</dbReference>
<evidence type="ECO:0000313" key="16">
    <source>
        <dbReference type="Proteomes" id="UP000076962"/>
    </source>
</evidence>
<feature type="transmembrane region" description="Helical" evidence="13">
    <location>
        <begin position="95"/>
        <end position="115"/>
    </location>
</feature>
<dbReference type="Proteomes" id="UP000076962">
    <property type="component" value="Unassembled WGS sequence"/>
</dbReference>
<evidence type="ECO:0000256" key="3">
    <source>
        <dbReference type="ARBA" id="ARBA00022448"/>
    </source>
</evidence>
<comment type="subcellular location">
    <subcellularLocation>
        <location evidence="2">Cell membrane</location>
        <topology evidence="2">Multi-pass membrane protein</topology>
    </subcellularLocation>
</comment>
<keyword evidence="10" id="KW-0408">Iron</keyword>
<feature type="domain" description="Cytochrome b561 bacterial/Ni-hydrogenase" evidence="14">
    <location>
        <begin position="8"/>
        <end position="131"/>
    </location>
</feature>
<proteinExistence type="inferred from homology"/>
<evidence type="ECO:0000256" key="5">
    <source>
        <dbReference type="ARBA" id="ARBA00022617"/>
    </source>
</evidence>
<protein>
    <submittedName>
        <fullName evidence="15">Cytochrome b561</fullName>
    </submittedName>
</protein>
<organism evidence="15 16">
    <name type="scientific">Candidatus Thiomargarita nelsonii</name>
    <dbReference type="NCBI Taxonomy" id="1003181"/>
    <lineage>
        <taxon>Bacteria</taxon>
        <taxon>Pseudomonadati</taxon>
        <taxon>Pseudomonadota</taxon>
        <taxon>Gammaproteobacteria</taxon>
        <taxon>Thiotrichales</taxon>
        <taxon>Thiotrichaceae</taxon>
        <taxon>Thiomargarita</taxon>
    </lineage>
</organism>
<dbReference type="GO" id="GO:0020037">
    <property type="term" value="F:heme binding"/>
    <property type="evidence" value="ECO:0007669"/>
    <property type="project" value="TreeGrafter"/>
</dbReference>
<keyword evidence="7" id="KW-0479">Metal-binding</keyword>
<reference evidence="15 16" key="1">
    <citation type="submission" date="2016-05" db="EMBL/GenBank/DDBJ databases">
        <title>Single-cell genome of chain-forming Candidatus Thiomargarita nelsonii and comparison to other large sulfur-oxidizing bacteria.</title>
        <authorList>
            <person name="Winkel M."/>
            <person name="Salman V."/>
            <person name="Woyke T."/>
            <person name="Schulz-Vogt H."/>
            <person name="Richter M."/>
            <person name="Flood B."/>
            <person name="Bailey J."/>
            <person name="Amann R."/>
            <person name="Mussmann M."/>
        </authorList>
    </citation>
    <scope>NUCLEOTIDE SEQUENCE [LARGE SCALE GENOMIC DNA]</scope>
    <source>
        <strain evidence="15 16">THI036</strain>
    </source>
</reference>
<evidence type="ECO:0000256" key="4">
    <source>
        <dbReference type="ARBA" id="ARBA00022475"/>
    </source>
</evidence>
<comment type="similarity">
    <text evidence="12">Belongs to the cytochrome b561 family.</text>
</comment>
<dbReference type="InterPro" id="IPR016174">
    <property type="entry name" value="Di-haem_cyt_TM"/>
</dbReference>
<evidence type="ECO:0000256" key="10">
    <source>
        <dbReference type="ARBA" id="ARBA00023004"/>
    </source>
</evidence>
<dbReference type="GO" id="GO:0009055">
    <property type="term" value="F:electron transfer activity"/>
    <property type="evidence" value="ECO:0007669"/>
    <property type="project" value="InterPro"/>
</dbReference>
<dbReference type="Pfam" id="PF01292">
    <property type="entry name" value="Ni_hydr_CYTB"/>
    <property type="match status" value="1"/>
</dbReference>
<keyword evidence="8" id="KW-0249">Electron transport</keyword>
<evidence type="ECO:0000259" key="14">
    <source>
        <dbReference type="Pfam" id="PF01292"/>
    </source>
</evidence>
<dbReference type="GO" id="GO:0005886">
    <property type="term" value="C:plasma membrane"/>
    <property type="evidence" value="ECO:0007669"/>
    <property type="project" value="UniProtKB-SubCell"/>
</dbReference>
<evidence type="ECO:0000256" key="9">
    <source>
        <dbReference type="ARBA" id="ARBA00022989"/>
    </source>
</evidence>
<evidence type="ECO:0000256" key="1">
    <source>
        <dbReference type="ARBA" id="ARBA00001970"/>
    </source>
</evidence>
<keyword evidence="6 13" id="KW-0812">Transmembrane</keyword>
<keyword evidence="9 13" id="KW-1133">Transmembrane helix</keyword>
<accession>A0A176RSQ3</accession>
<dbReference type="AlphaFoldDB" id="A0A176RSQ3"/>
<comment type="caution">
    <text evidence="15">The sequence shown here is derived from an EMBL/GenBank/DDBJ whole genome shotgun (WGS) entry which is preliminary data.</text>
</comment>
<evidence type="ECO:0000256" key="2">
    <source>
        <dbReference type="ARBA" id="ARBA00004651"/>
    </source>
</evidence>
<dbReference type="PANTHER" id="PTHR30529:SF7">
    <property type="entry name" value="CYTOCHROME B561 BACTERIAL_NI-HYDROGENASE DOMAIN-CONTAINING PROTEIN"/>
    <property type="match status" value="1"/>
</dbReference>
<keyword evidence="11 13" id="KW-0472">Membrane</keyword>
<evidence type="ECO:0000256" key="12">
    <source>
        <dbReference type="ARBA" id="ARBA00037975"/>
    </source>
</evidence>
<keyword evidence="4" id="KW-1003">Cell membrane</keyword>
<gene>
    <name evidence="15" type="ORF">THIOM_005619</name>
</gene>
<evidence type="ECO:0000256" key="6">
    <source>
        <dbReference type="ARBA" id="ARBA00022692"/>
    </source>
</evidence>
<evidence type="ECO:0000256" key="13">
    <source>
        <dbReference type="SAM" id="Phobius"/>
    </source>
</evidence>
<dbReference type="InterPro" id="IPR011577">
    <property type="entry name" value="Cyt_b561_bac/Ni-Hgenase"/>
</dbReference>
<keyword evidence="16" id="KW-1185">Reference proteome</keyword>
<dbReference type="PANTHER" id="PTHR30529">
    <property type="entry name" value="CYTOCHROME B561"/>
    <property type="match status" value="1"/>
</dbReference>